<dbReference type="AlphaFoldDB" id="A0A8X6UN28"/>
<gene>
    <name evidence="1" type="ORF">NPIL_234851</name>
</gene>
<evidence type="ECO:0000313" key="2">
    <source>
        <dbReference type="Proteomes" id="UP000887013"/>
    </source>
</evidence>
<dbReference type="EMBL" id="BMAW01128598">
    <property type="protein sequence ID" value="GFU26425.1"/>
    <property type="molecule type" value="Genomic_DNA"/>
</dbReference>
<keyword evidence="2" id="KW-1185">Reference proteome</keyword>
<organism evidence="1 2">
    <name type="scientific">Nephila pilipes</name>
    <name type="common">Giant wood spider</name>
    <name type="synonym">Nephila maculata</name>
    <dbReference type="NCBI Taxonomy" id="299642"/>
    <lineage>
        <taxon>Eukaryota</taxon>
        <taxon>Metazoa</taxon>
        <taxon>Ecdysozoa</taxon>
        <taxon>Arthropoda</taxon>
        <taxon>Chelicerata</taxon>
        <taxon>Arachnida</taxon>
        <taxon>Araneae</taxon>
        <taxon>Araneomorphae</taxon>
        <taxon>Entelegynae</taxon>
        <taxon>Araneoidea</taxon>
        <taxon>Nephilidae</taxon>
        <taxon>Nephila</taxon>
    </lineage>
</organism>
<evidence type="ECO:0000313" key="1">
    <source>
        <dbReference type="EMBL" id="GFU26425.1"/>
    </source>
</evidence>
<sequence>MLSVRKDGLSDLSIADKMHDVSGFPEIATMSLTPWIQFSIYEKNCNYRGKKRDDFQLLVERRPRGWSGSCRCTPTTQWEHQRLGENIGVCWYHSRFGNRAI</sequence>
<protein>
    <submittedName>
        <fullName evidence="1">Uncharacterized protein</fullName>
    </submittedName>
</protein>
<reference evidence="1" key="1">
    <citation type="submission" date="2020-08" db="EMBL/GenBank/DDBJ databases">
        <title>Multicomponent nature underlies the extraordinary mechanical properties of spider dragline silk.</title>
        <authorList>
            <person name="Kono N."/>
            <person name="Nakamura H."/>
            <person name="Mori M."/>
            <person name="Yoshida Y."/>
            <person name="Ohtoshi R."/>
            <person name="Malay A.D."/>
            <person name="Moran D.A.P."/>
            <person name="Tomita M."/>
            <person name="Numata K."/>
            <person name="Arakawa K."/>
        </authorList>
    </citation>
    <scope>NUCLEOTIDE SEQUENCE</scope>
</reference>
<accession>A0A8X6UN28</accession>
<name>A0A8X6UN28_NEPPI</name>
<dbReference type="Proteomes" id="UP000887013">
    <property type="component" value="Unassembled WGS sequence"/>
</dbReference>
<comment type="caution">
    <text evidence="1">The sequence shown here is derived from an EMBL/GenBank/DDBJ whole genome shotgun (WGS) entry which is preliminary data.</text>
</comment>
<proteinExistence type="predicted"/>